<accession>A0A1I8AES3</accession>
<proteinExistence type="predicted"/>
<evidence type="ECO:0000313" key="2">
    <source>
        <dbReference type="WBParaSite" id="L893_g4875.t1"/>
    </source>
</evidence>
<keyword evidence="1" id="KW-1185">Reference proteome</keyword>
<name>A0A1I8AES3_9BILA</name>
<dbReference type="WBParaSite" id="L893_g4875.t1">
    <property type="protein sequence ID" value="L893_g4875.t1"/>
    <property type="gene ID" value="L893_g4875"/>
</dbReference>
<dbReference type="Proteomes" id="UP000095287">
    <property type="component" value="Unplaced"/>
</dbReference>
<protein>
    <submittedName>
        <fullName evidence="2">PH domain-containing protein</fullName>
    </submittedName>
</protein>
<dbReference type="AlphaFoldDB" id="A0A1I8AES3"/>
<organism evidence="1 2">
    <name type="scientific">Steinernema glaseri</name>
    <dbReference type="NCBI Taxonomy" id="37863"/>
    <lineage>
        <taxon>Eukaryota</taxon>
        <taxon>Metazoa</taxon>
        <taxon>Ecdysozoa</taxon>
        <taxon>Nematoda</taxon>
        <taxon>Chromadorea</taxon>
        <taxon>Rhabditida</taxon>
        <taxon>Tylenchina</taxon>
        <taxon>Panagrolaimomorpha</taxon>
        <taxon>Strongyloidoidea</taxon>
        <taxon>Steinernematidae</taxon>
        <taxon>Steinernema</taxon>
    </lineage>
</organism>
<sequence>MDSVPFLFVEGVFRILGSSDYDELAKLSQKGKFGNMAREWNSNWFRCYFLLHYDTNTEKFQYCQLRSTSLLDEVPVDMSVLEPVVLDNRNIQYISEYCVKIYPEKPSDGKKKLPWTTADAQDKKFRDQLNMLRAVPSTAFIMLAYEGKVKDFDPTPYLNLFPRDHVFNDILVDDFYHSEVGKLLDNSVEEGKVNFITCNRWVKERSIESLLELFEQQQFTGLLWPEDTEERPLTRRLVERWLQNIDAFTKEKSVYSAKPLLGLEVFPFTYLENVYESILRKSSIYELYSPKEQMFFELKHDQRTDRKIVLHLGARGGDFTDVYSFKEALEMHRWFDMYIQ</sequence>
<reference evidence="2" key="1">
    <citation type="submission" date="2016-11" db="UniProtKB">
        <authorList>
            <consortium name="WormBaseParasite"/>
        </authorList>
    </citation>
    <scope>IDENTIFICATION</scope>
</reference>
<evidence type="ECO:0000313" key="1">
    <source>
        <dbReference type="Proteomes" id="UP000095287"/>
    </source>
</evidence>